<accession>A0A5S9MEV7</accession>
<dbReference type="Gene3D" id="6.20.440.10">
    <property type="match status" value="1"/>
</dbReference>
<dbReference type="EMBL" id="AP021906">
    <property type="protein sequence ID" value="BBP90674.1"/>
    <property type="molecule type" value="Genomic_DNA"/>
</dbReference>
<dbReference type="Gene3D" id="3.40.640.10">
    <property type="entry name" value="Type I PLP-dependent aspartate aminotransferase-like (Major domain)"/>
    <property type="match status" value="1"/>
</dbReference>
<dbReference type="InterPro" id="IPR015424">
    <property type="entry name" value="PyrdxlP-dep_Trfase"/>
</dbReference>
<proteinExistence type="predicted"/>
<organism evidence="2 3">
    <name type="scientific">Bacillus safensis</name>
    <dbReference type="NCBI Taxonomy" id="561879"/>
    <lineage>
        <taxon>Bacteria</taxon>
        <taxon>Bacillati</taxon>
        <taxon>Bacillota</taxon>
        <taxon>Bacilli</taxon>
        <taxon>Bacillales</taxon>
        <taxon>Bacillaceae</taxon>
        <taxon>Bacillus</taxon>
    </lineage>
</organism>
<protein>
    <recommendedName>
        <fullName evidence="4">Glycine dehydrogenase (aminomethyl-transferring)</fullName>
    </recommendedName>
</protein>
<dbReference type="Proteomes" id="UP000464658">
    <property type="component" value="Chromosome"/>
</dbReference>
<reference evidence="2 3" key="1">
    <citation type="submission" date="2019-12" db="EMBL/GenBank/DDBJ databases">
        <title>Full genome sequence of a Bacillus safensis strain isolated from commercially available natto in Indonesia.</title>
        <authorList>
            <person name="Yoshida M."/>
            <person name="Uomi M."/>
            <person name="Waturangi D."/>
            <person name="Ekaputri J.J."/>
            <person name="Setiamarga D.H.E."/>
        </authorList>
    </citation>
    <scope>NUCLEOTIDE SEQUENCE [LARGE SCALE GENOMIC DNA]</scope>
    <source>
        <strain evidence="2 3">IDN1</strain>
    </source>
</reference>
<dbReference type="GO" id="GO:0019464">
    <property type="term" value="P:glycine decarboxylation via glycine cleavage system"/>
    <property type="evidence" value="ECO:0007669"/>
    <property type="project" value="TreeGrafter"/>
</dbReference>
<name>A0A5S9MEV7_BACIA</name>
<sequence length="169" mass="19040">MNKQDQPLIFELSKEGRIGYSLPDLDVPEQEIPSLFDETYIRDEEAELPEVSELDIMRHYTALSRRNHGVDSGFYPLGSCTMKYNPKINEKVARLAGFSQVHPLQEADTVQGALELLYDLGEHLEEITGMDAVTLQPAAGAHGEWTGLMMIRAYHEARGDHQRTKSHCA</sequence>
<evidence type="ECO:0008006" key="4">
    <source>
        <dbReference type="Google" id="ProtNLM"/>
    </source>
</evidence>
<dbReference type="InterPro" id="IPR015421">
    <property type="entry name" value="PyrdxlP-dep_Trfase_major"/>
</dbReference>
<dbReference type="GO" id="GO:0005829">
    <property type="term" value="C:cytosol"/>
    <property type="evidence" value="ECO:0007669"/>
    <property type="project" value="TreeGrafter"/>
</dbReference>
<comment type="function">
    <text evidence="1">The glycine cleavage system catalyzes the degradation of glycine. The P protein binds the alpha-amino group of glycine through its pyridoxal phosphate cofactor; CO(2) is released and the remaining methylamine moiety is then transferred to the lipoamide cofactor of the H protein.</text>
</comment>
<dbReference type="PANTHER" id="PTHR11773:SF1">
    <property type="entry name" value="GLYCINE DEHYDROGENASE (DECARBOXYLATING), MITOCHONDRIAL"/>
    <property type="match status" value="1"/>
</dbReference>
<dbReference type="PANTHER" id="PTHR11773">
    <property type="entry name" value="GLYCINE DEHYDROGENASE, DECARBOXYLATING"/>
    <property type="match status" value="1"/>
</dbReference>
<evidence type="ECO:0000313" key="3">
    <source>
        <dbReference type="Proteomes" id="UP000464658"/>
    </source>
</evidence>
<evidence type="ECO:0000313" key="2">
    <source>
        <dbReference type="EMBL" id="BBP90674.1"/>
    </source>
</evidence>
<dbReference type="InterPro" id="IPR020581">
    <property type="entry name" value="GDC_P"/>
</dbReference>
<dbReference type="GO" id="GO:0005960">
    <property type="term" value="C:glycine cleavage complex"/>
    <property type="evidence" value="ECO:0007669"/>
    <property type="project" value="TreeGrafter"/>
</dbReference>
<dbReference type="GO" id="GO:0004375">
    <property type="term" value="F:glycine dehydrogenase (decarboxylating) activity"/>
    <property type="evidence" value="ECO:0007669"/>
    <property type="project" value="InterPro"/>
</dbReference>
<dbReference type="AlphaFoldDB" id="A0A5S9MEV7"/>
<dbReference type="SUPFAM" id="SSF53383">
    <property type="entry name" value="PLP-dependent transferases"/>
    <property type="match status" value="1"/>
</dbReference>
<dbReference type="GO" id="GO:0016594">
    <property type="term" value="F:glycine binding"/>
    <property type="evidence" value="ECO:0007669"/>
    <property type="project" value="TreeGrafter"/>
</dbReference>
<gene>
    <name evidence="2" type="ORF">BsIDN1_42920</name>
</gene>
<dbReference type="GO" id="GO:0030170">
    <property type="term" value="F:pyridoxal phosphate binding"/>
    <property type="evidence" value="ECO:0007669"/>
    <property type="project" value="TreeGrafter"/>
</dbReference>
<evidence type="ECO:0000256" key="1">
    <source>
        <dbReference type="ARBA" id="ARBA00003788"/>
    </source>
</evidence>